<sequence length="119" mass="13835">MTLLPVVSFEGLTSCVSCLFSLKTTKAHRKTFKGCASKSICDVVPHINDPFKDSVCCKGNLCNTEENLHNGEKKLRYLEMFLHLWHSENNLWDNEDNLWDNEDNLWDNDDNLWDNEDNL</sequence>
<dbReference type="Proteomes" id="UP000324632">
    <property type="component" value="Chromosome 6"/>
</dbReference>
<dbReference type="SUPFAM" id="SSF57302">
    <property type="entry name" value="Snake toxin-like"/>
    <property type="match status" value="1"/>
</dbReference>
<evidence type="ECO:0000313" key="2">
    <source>
        <dbReference type="Proteomes" id="UP000324632"/>
    </source>
</evidence>
<reference evidence="1 2" key="1">
    <citation type="journal article" date="2019" name="Mol. Ecol. Resour.">
        <title>Chromosome-level genome assembly of Triplophysa tibetana, a fish adapted to the harsh high-altitude environment of the Tibetan Plateau.</title>
        <authorList>
            <person name="Yang X."/>
            <person name="Liu H."/>
            <person name="Ma Z."/>
            <person name="Zou Y."/>
            <person name="Zou M."/>
            <person name="Mao Y."/>
            <person name="Li X."/>
            <person name="Wang H."/>
            <person name="Chen T."/>
            <person name="Wang W."/>
            <person name="Yang R."/>
        </authorList>
    </citation>
    <scope>NUCLEOTIDE SEQUENCE [LARGE SCALE GENOMIC DNA]</scope>
    <source>
        <strain evidence="1">TTIB1903HZAU</strain>
        <tissue evidence="1">Muscle</tissue>
    </source>
</reference>
<organism evidence="1 2">
    <name type="scientific">Triplophysa tibetana</name>
    <dbReference type="NCBI Taxonomy" id="1572043"/>
    <lineage>
        <taxon>Eukaryota</taxon>
        <taxon>Metazoa</taxon>
        <taxon>Chordata</taxon>
        <taxon>Craniata</taxon>
        <taxon>Vertebrata</taxon>
        <taxon>Euteleostomi</taxon>
        <taxon>Actinopterygii</taxon>
        <taxon>Neopterygii</taxon>
        <taxon>Teleostei</taxon>
        <taxon>Ostariophysi</taxon>
        <taxon>Cypriniformes</taxon>
        <taxon>Nemacheilidae</taxon>
        <taxon>Triplophysa</taxon>
    </lineage>
</organism>
<keyword evidence="2" id="KW-1185">Reference proteome</keyword>
<dbReference type="AlphaFoldDB" id="A0A5A9PBE5"/>
<evidence type="ECO:0000313" key="1">
    <source>
        <dbReference type="EMBL" id="KAA0719754.1"/>
    </source>
</evidence>
<accession>A0A5A9PBE5</accession>
<dbReference type="Gene3D" id="2.10.60.10">
    <property type="entry name" value="CD59"/>
    <property type="match status" value="1"/>
</dbReference>
<gene>
    <name evidence="1" type="ORF">E1301_Tti022786</name>
</gene>
<proteinExistence type="predicted"/>
<dbReference type="InterPro" id="IPR045860">
    <property type="entry name" value="Snake_toxin-like_sf"/>
</dbReference>
<dbReference type="EMBL" id="SOYY01000006">
    <property type="protein sequence ID" value="KAA0719754.1"/>
    <property type="molecule type" value="Genomic_DNA"/>
</dbReference>
<protein>
    <submittedName>
        <fullName evidence="1">Uncharacterized protein</fullName>
    </submittedName>
</protein>
<name>A0A5A9PBE5_9TELE</name>
<comment type="caution">
    <text evidence="1">The sequence shown here is derived from an EMBL/GenBank/DDBJ whole genome shotgun (WGS) entry which is preliminary data.</text>
</comment>